<sequence length="315" mass="33408">MEAATRSGQTTSRIDDRIIVPSVNSVSPLVLQGTGPHTITLRGYGITGKLITLRIGGNCYTLPSAMAQGDWSPNRGQEEEVCVVMEELHDCWIDGGLAACAWVEVHCADGLGTSSAMPVLVATEEVAGEARGLNDLPRQEAAAMAQDLVEVLRPRPGGLSDPQAQLLRRTAHKLGAALFEKGLPRLAARVRSAEHPSPAAERPSPAAERPSPAAERPSPAAERPSPAAEHPSPAAEHPSPAAERIELAEQEAPRAASSLRWPQPVYMLVGKMIEWTAPGTLADEKIPYQALQCTVPRMCAGPLPMELCAAPLCMA</sequence>
<evidence type="ECO:0000313" key="2">
    <source>
        <dbReference type="EMBL" id="KAK3257032.1"/>
    </source>
</evidence>
<dbReference type="EMBL" id="LGRX02021112">
    <property type="protein sequence ID" value="KAK3257032.1"/>
    <property type="molecule type" value="Genomic_DNA"/>
</dbReference>
<evidence type="ECO:0000313" key="3">
    <source>
        <dbReference type="Proteomes" id="UP001190700"/>
    </source>
</evidence>
<dbReference type="AlphaFoldDB" id="A0AAE0FC53"/>
<proteinExistence type="predicted"/>
<protein>
    <submittedName>
        <fullName evidence="2">Uncharacterized protein</fullName>
    </submittedName>
</protein>
<feature type="region of interest" description="Disordered" evidence="1">
    <location>
        <begin position="190"/>
        <end position="241"/>
    </location>
</feature>
<evidence type="ECO:0000256" key="1">
    <source>
        <dbReference type="SAM" id="MobiDB-lite"/>
    </source>
</evidence>
<keyword evidence="3" id="KW-1185">Reference proteome</keyword>
<dbReference type="Proteomes" id="UP001190700">
    <property type="component" value="Unassembled WGS sequence"/>
</dbReference>
<reference evidence="2 3" key="1">
    <citation type="journal article" date="2015" name="Genome Biol. Evol.">
        <title>Comparative Genomics of a Bacterivorous Green Alga Reveals Evolutionary Causalities and Consequences of Phago-Mixotrophic Mode of Nutrition.</title>
        <authorList>
            <person name="Burns J.A."/>
            <person name="Paasch A."/>
            <person name="Narechania A."/>
            <person name="Kim E."/>
        </authorList>
    </citation>
    <scope>NUCLEOTIDE SEQUENCE [LARGE SCALE GENOMIC DNA]</scope>
    <source>
        <strain evidence="2 3">PLY_AMNH</strain>
    </source>
</reference>
<gene>
    <name evidence="2" type="ORF">CYMTET_33866</name>
</gene>
<organism evidence="2 3">
    <name type="scientific">Cymbomonas tetramitiformis</name>
    <dbReference type="NCBI Taxonomy" id="36881"/>
    <lineage>
        <taxon>Eukaryota</taxon>
        <taxon>Viridiplantae</taxon>
        <taxon>Chlorophyta</taxon>
        <taxon>Pyramimonadophyceae</taxon>
        <taxon>Pyramimonadales</taxon>
        <taxon>Pyramimonadaceae</taxon>
        <taxon>Cymbomonas</taxon>
    </lineage>
</organism>
<accession>A0AAE0FC53</accession>
<name>A0AAE0FC53_9CHLO</name>
<feature type="compositionally biased region" description="Low complexity" evidence="1">
    <location>
        <begin position="195"/>
        <end position="241"/>
    </location>
</feature>
<comment type="caution">
    <text evidence="2">The sequence shown here is derived from an EMBL/GenBank/DDBJ whole genome shotgun (WGS) entry which is preliminary data.</text>
</comment>